<protein>
    <submittedName>
        <fullName evidence="1">Uncharacterized protein</fullName>
    </submittedName>
</protein>
<sequence length="187" mass="21566">MLDKIKIKIRSLIGDWSKSDAELFTYTSYSYFTLAELNVSSITEVTKNGVVVSPNDYTWDEDTNRVTITASLTSGDKIIITYVYNKYSNSELIEFIRASLVFISMESKCEKDFELETDEIHPTPSNRDTDLISLVASILINPSYSEYRIPNRVTVKYPRTMTKEKRIQNLIKRYLTSTGEVDVLEWN</sequence>
<organism evidence="1">
    <name type="scientific">marine sediment metagenome</name>
    <dbReference type="NCBI Taxonomy" id="412755"/>
    <lineage>
        <taxon>unclassified sequences</taxon>
        <taxon>metagenomes</taxon>
        <taxon>ecological metagenomes</taxon>
    </lineage>
</organism>
<proteinExistence type="predicted"/>
<accession>A0A0F9RCR5</accession>
<name>A0A0F9RCR5_9ZZZZ</name>
<comment type="caution">
    <text evidence="1">The sequence shown here is derived from an EMBL/GenBank/DDBJ whole genome shotgun (WGS) entry which is preliminary data.</text>
</comment>
<evidence type="ECO:0000313" key="1">
    <source>
        <dbReference type="EMBL" id="KKN22911.1"/>
    </source>
</evidence>
<reference evidence="1" key="1">
    <citation type="journal article" date="2015" name="Nature">
        <title>Complex archaea that bridge the gap between prokaryotes and eukaryotes.</title>
        <authorList>
            <person name="Spang A."/>
            <person name="Saw J.H."/>
            <person name="Jorgensen S.L."/>
            <person name="Zaremba-Niedzwiedzka K."/>
            <person name="Martijn J."/>
            <person name="Lind A.E."/>
            <person name="van Eijk R."/>
            <person name="Schleper C."/>
            <person name="Guy L."/>
            <person name="Ettema T.J."/>
        </authorList>
    </citation>
    <scope>NUCLEOTIDE SEQUENCE</scope>
</reference>
<dbReference type="AlphaFoldDB" id="A0A0F9RCR5"/>
<dbReference type="EMBL" id="LAZR01003018">
    <property type="protein sequence ID" value="KKN22911.1"/>
    <property type="molecule type" value="Genomic_DNA"/>
</dbReference>
<gene>
    <name evidence="1" type="ORF">LCGC14_0910210</name>
</gene>